<dbReference type="InterPro" id="IPR018062">
    <property type="entry name" value="HTH_AraC-typ_CS"/>
</dbReference>
<feature type="domain" description="HTH araC/xylS-type" evidence="4">
    <location>
        <begin position="179"/>
        <end position="277"/>
    </location>
</feature>
<dbReference type="SUPFAM" id="SSF51215">
    <property type="entry name" value="Regulatory protein AraC"/>
    <property type="match status" value="1"/>
</dbReference>
<evidence type="ECO:0000259" key="4">
    <source>
        <dbReference type="PROSITE" id="PS01124"/>
    </source>
</evidence>
<organism evidence="5 6">
    <name type="scientific">Metabacillus rhizosphaerae</name>
    <dbReference type="NCBI Taxonomy" id="3117747"/>
    <lineage>
        <taxon>Bacteria</taxon>
        <taxon>Bacillati</taxon>
        <taxon>Bacillota</taxon>
        <taxon>Bacilli</taxon>
        <taxon>Bacillales</taxon>
        <taxon>Bacillaceae</taxon>
        <taxon>Metabacillus</taxon>
    </lineage>
</organism>
<dbReference type="Gene3D" id="1.10.10.60">
    <property type="entry name" value="Homeodomain-like"/>
    <property type="match status" value="2"/>
</dbReference>
<dbReference type="Pfam" id="PF12833">
    <property type="entry name" value="HTH_18"/>
    <property type="match status" value="1"/>
</dbReference>
<sequence>MKDCFVKDISHFDPHDFSANDGEGLYRSHSHKYAEIVVITDGEGYYTSEKNQNIHVSSGSILIVPPHLYHGFVCVKAWKGMSIHLKPQNIPHYCNYQINQLYKHDANKIIATKFDQNDLRKILHSVHQMEDELSMRKTDKFCYDILRNALELILLLIIRHAKQADQEISHPNDEESIFREVLQKIHLNFNTSLKVSELSSHYYLSESTFRKKFKEHTGYSPKQYLTNLRLDEAKRLLRQTKKTIEFISTEVGFSSSSRFHDQFTKRVGATPFEWRMQDRDHMKK</sequence>
<gene>
    <name evidence="5" type="ORF">WCV66_17050</name>
</gene>
<keyword evidence="3" id="KW-0804">Transcription</keyword>
<dbReference type="InterPro" id="IPR037923">
    <property type="entry name" value="HTH-like"/>
</dbReference>
<keyword evidence="6" id="KW-1185">Reference proteome</keyword>
<dbReference type="EMBL" id="CP147403">
    <property type="protein sequence ID" value="WXB86952.1"/>
    <property type="molecule type" value="Genomic_DNA"/>
</dbReference>
<dbReference type="RefSeq" id="WP_338786225.1">
    <property type="nucleotide sequence ID" value="NZ_CP147403.1"/>
</dbReference>
<evidence type="ECO:0000256" key="3">
    <source>
        <dbReference type="ARBA" id="ARBA00023163"/>
    </source>
</evidence>
<name>A0ABZ2MNN1_9BACI</name>
<dbReference type="InterPro" id="IPR014710">
    <property type="entry name" value="RmlC-like_jellyroll"/>
</dbReference>
<dbReference type="Pfam" id="PF02311">
    <property type="entry name" value="AraC_binding"/>
    <property type="match status" value="1"/>
</dbReference>
<accession>A0ABZ2MNN1</accession>
<evidence type="ECO:0000313" key="5">
    <source>
        <dbReference type="EMBL" id="WXB86952.1"/>
    </source>
</evidence>
<keyword evidence="1" id="KW-0805">Transcription regulation</keyword>
<dbReference type="PROSITE" id="PS00041">
    <property type="entry name" value="HTH_ARAC_FAMILY_1"/>
    <property type="match status" value="1"/>
</dbReference>
<dbReference type="Proteomes" id="UP001368328">
    <property type="component" value="Chromosome"/>
</dbReference>
<reference evidence="5 6" key="1">
    <citation type="submission" date="2024-02" db="EMBL/GenBank/DDBJ databases">
        <title>Seven novel Bacillus-like species.</title>
        <authorList>
            <person name="Liu G."/>
        </authorList>
    </citation>
    <scope>NUCLEOTIDE SEQUENCE [LARGE SCALE GENOMIC DNA]</scope>
    <source>
        <strain evidence="5 6">FJAT-53654</strain>
    </source>
</reference>
<dbReference type="PANTHER" id="PTHR43280:SF2">
    <property type="entry name" value="HTH-TYPE TRANSCRIPTIONAL REGULATOR EXSA"/>
    <property type="match status" value="1"/>
</dbReference>
<evidence type="ECO:0000256" key="2">
    <source>
        <dbReference type="ARBA" id="ARBA00023125"/>
    </source>
</evidence>
<evidence type="ECO:0000256" key="1">
    <source>
        <dbReference type="ARBA" id="ARBA00023015"/>
    </source>
</evidence>
<dbReference type="InterPro" id="IPR018060">
    <property type="entry name" value="HTH_AraC"/>
</dbReference>
<dbReference type="Gene3D" id="2.60.120.10">
    <property type="entry name" value="Jelly Rolls"/>
    <property type="match status" value="1"/>
</dbReference>
<dbReference type="PANTHER" id="PTHR43280">
    <property type="entry name" value="ARAC-FAMILY TRANSCRIPTIONAL REGULATOR"/>
    <property type="match status" value="1"/>
</dbReference>
<dbReference type="PROSITE" id="PS01124">
    <property type="entry name" value="HTH_ARAC_FAMILY_2"/>
    <property type="match status" value="1"/>
</dbReference>
<dbReference type="InterPro" id="IPR003313">
    <property type="entry name" value="AraC-bd"/>
</dbReference>
<dbReference type="SUPFAM" id="SSF46689">
    <property type="entry name" value="Homeodomain-like"/>
    <property type="match status" value="2"/>
</dbReference>
<protein>
    <submittedName>
        <fullName evidence="5">AraC family transcriptional regulator</fullName>
    </submittedName>
</protein>
<evidence type="ECO:0000313" key="6">
    <source>
        <dbReference type="Proteomes" id="UP001368328"/>
    </source>
</evidence>
<dbReference type="SMART" id="SM00342">
    <property type="entry name" value="HTH_ARAC"/>
    <property type="match status" value="1"/>
</dbReference>
<dbReference type="InterPro" id="IPR009057">
    <property type="entry name" value="Homeodomain-like_sf"/>
</dbReference>
<proteinExistence type="predicted"/>
<keyword evidence="2" id="KW-0238">DNA-binding</keyword>
<dbReference type="CDD" id="cd02208">
    <property type="entry name" value="cupin_RmlC-like"/>
    <property type="match status" value="1"/>
</dbReference>